<dbReference type="SMART" id="SM00333">
    <property type="entry name" value="TUDOR"/>
    <property type="match status" value="3"/>
</dbReference>
<evidence type="ECO:0000256" key="6">
    <source>
        <dbReference type="ARBA" id="ARBA00022884"/>
    </source>
</evidence>
<feature type="region of interest" description="Disordered" evidence="7">
    <location>
        <begin position="683"/>
        <end position="706"/>
    </location>
</feature>
<dbReference type="GO" id="GO:0005737">
    <property type="term" value="C:cytoplasm"/>
    <property type="evidence" value="ECO:0007669"/>
    <property type="project" value="UniProtKB-SubCell"/>
</dbReference>
<comment type="subcellular location">
    <subcellularLocation>
        <location evidence="1">Cytoplasm</location>
    </subcellularLocation>
</comment>
<dbReference type="InterPro" id="IPR050621">
    <property type="entry name" value="Tudor_domain_containing"/>
</dbReference>
<dbReference type="FunFam" id="3.30.420.610:FF:000009">
    <property type="entry name" value="Tudor domain-containing protein 7 isoform X2"/>
    <property type="match status" value="1"/>
</dbReference>
<evidence type="ECO:0000259" key="8">
    <source>
        <dbReference type="PROSITE" id="PS50304"/>
    </source>
</evidence>
<dbReference type="FunFam" id="2.30.30.140:FF:000065">
    <property type="entry name" value="tudor domain-containing protein 7"/>
    <property type="match status" value="1"/>
</dbReference>
<feature type="domain" description="HTH OST-type" evidence="9">
    <location>
        <begin position="49"/>
        <end position="119"/>
    </location>
</feature>
<evidence type="ECO:0000256" key="7">
    <source>
        <dbReference type="SAM" id="MobiDB-lite"/>
    </source>
</evidence>
<dbReference type="EMBL" id="VZSC01000992">
    <property type="protein sequence ID" value="NWX39621.1"/>
    <property type="molecule type" value="Genomic_DNA"/>
</dbReference>
<dbReference type="AlphaFoldDB" id="A0A7K6VWX7"/>
<dbReference type="InterPro" id="IPR041966">
    <property type="entry name" value="LOTUS-like"/>
</dbReference>
<evidence type="ECO:0000313" key="10">
    <source>
        <dbReference type="EMBL" id="NWX39621.1"/>
    </source>
</evidence>
<feature type="domain" description="HTH OST-type" evidence="9">
    <location>
        <begin position="156"/>
        <end position="225"/>
    </location>
</feature>
<dbReference type="InterPro" id="IPR025605">
    <property type="entry name" value="OST-HTH/LOTUS_dom"/>
</dbReference>
<dbReference type="InterPro" id="IPR037978">
    <property type="entry name" value="TDRD7_LOTUS_3"/>
</dbReference>
<dbReference type="SUPFAM" id="SSF63748">
    <property type="entry name" value="Tudor/PWWP/MBT"/>
    <property type="match status" value="3"/>
</dbReference>
<name>A0A7K6VWX7_STECA</name>
<organism evidence="10 11">
    <name type="scientific">Steatornis caripensis</name>
    <name type="common">Oilbird</name>
    <dbReference type="NCBI Taxonomy" id="48435"/>
    <lineage>
        <taxon>Eukaryota</taxon>
        <taxon>Metazoa</taxon>
        <taxon>Chordata</taxon>
        <taxon>Craniata</taxon>
        <taxon>Vertebrata</taxon>
        <taxon>Euteleostomi</taxon>
        <taxon>Archelosauria</taxon>
        <taxon>Archosauria</taxon>
        <taxon>Dinosauria</taxon>
        <taxon>Saurischia</taxon>
        <taxon>Theropoda</taxon>
        <taxon>Coelurosauria</taxon>
        <taxon>Aves</taxon>
        <taxon>Neognathae</taxon>
        <taxon>Neoaves</taxon>
        <taxon>Strisores</taxon>
        <taxon>Caprimulgiformes</taxon>
        <taxon>Steatornithidae</taxon>
        <taxon>Steatornis</taxon>
    </lineage>
</organism>
<dbReference type="CDD" id="cd20428">
    <property type="entry name" value="Tudor_TDRD7_rpt2"/>
    <property type="match status" value="1"/>
</dbReference>
<feature type="non-terminal residue" evidence="10">
    <location>
        <position position="903"/>
    </location>
</feature>
<dbReference type="Gene3D" id="2.30.30.140">
    <property type="match status" value="3"/>
</dbReference>
<keyword evidence="6" id="KW-0694">RNA-binding</keyword>
<comment type="caution">
    <text evidence="10">The sequence shown here is derived from an EMBL/GenBank/DDBJ whole genome shotgun (WGS) entry which is preliminary data.</text>
</comment>
<feature type="compositionally biased region" description="Basic and acidic residues" evidence="7">
    <location>
        <begin position="684"/>
        <end position="695"/>
    </location>
</feature>
<evidence type="ECO:0000313" key="11">
    <source>
        <dbReference type="Proteomes" id="UP000516988"/>
    </source>
</evidence>
<dbReference type="PANTHER" id="PTHR22948:SF14">
    <property type="entry name" value="TUDOR DOMAIN-CONTAINING PROTEIN 7"/>
    <property type="match status" value="1"/>
</dbReference>
<accession>A0A7K6VWX7</accession>
<dbReference type="InterPro" id="IPR047448">
    <property type="entry name" value="Tudor_TDRD7_rpt2"/>
</dbReference>
<dbReference type="GO" id="GO:0007283">
    <property type="term" value="P:spermatogenesis"/>
    <property type="evidence" value="ECO:0007669"/>
    <property type="project" value="UniProtKB-KW"/>
</dbReference>
<feature type="domain" description="Tudor" evidence="8">
    <location>
        <begin position="323"/>
        <end position="380"/>
    </location>
</feature>
<keyword evidence="2" id="KW-0963">Cytoplasm</keyword>
<dbReference type="CDD" id="cd09974">
    <property type="entry name" value="LOTUS_3_TDRD7"/>
    <property type="match status" value="1"/>
</dbReference>
<dbReference type="CDD" id="cd09973">
    <property type="entry name" value="LOTUS_2_TDRD7"/>
    <property type="match status" value="1"/>
</dbReference>
<dbReference type="InterPro" id="IPR002999">
    <property type="entry name" value="Tudor"/>
</dbReference>
<evidence type="ECO:0000256" key="4">
    <source>
        <dbReference type="ARBA" id="ARBA00022782"/>
    </source>
</evidence>
<feature type="domain" description="Tudor" evidence="8">
    <location>
        <begin position="512"/>
        <end position="569"/>
    </location>
</feature>
<dbReference type="PROSITE" id="PS51644">
    <property type="entry name" value="HTH_OST"/>
    <property type="match status" value="2"/>
</dbReference>
<dbReference type="GO" id="GO:0003723">
    <property type="term" value="F:RNA binding"/>
    <property type="evidence" value="ECO:0007669"/>
    <property type="project" value="UniProtKB-KW"/>
</dbReference>
<feature type="non-terminal residue" evidence="10">
    <location>
        <position position="1"/>
    </location>
</feature>
<evidence type="ECO:0000256" key="3">
    <source>
        <dbReference type="ARBA" id="ARBA00022737"/>
    </source>
</evidence>
<keyword evidence="5" id="KW-0744">Spermatogenesis</keyword>
<dbReference type="InterPro" id="IPR035437">
    <property type="entry name" value="SNase_OB-fold_sf"/>
</dbReference>
<dbReference type="GO" id="GO:0030154">
    <property type="term" value="P:cell differentiation"/>
    <property type="evidence" value="ECO:0007669"/>
    <property type="project" value="UniProtKB-KW"/>
</dbReference>
<dbReference type="Pfam" id="PF00567">
    <property type="entry name" value="TUDOR"/>
    <property type="match status" value="3"/>
</dbReference>
<dbReference type="Proteomes" id="UP000516988">
    <property type="component" value="Unassembled WGS sequence"/>
</dbReference>
<keyword evidence="3" id="KW-0677">Repeat</keyword>
<dbReference type="PANTHER" id="PTHR22948">
    <property type="entry name" value="TUDOR DOMAIN CONTAINING PROTEIN"/>
    <property type="match status" value="1"/>
</dbReference>
<proteinExistence type="predicted"/>
<keyword evidence="11" id="KW-1185">Reference proteome</keyword>
<dbReference type="PROSITE" id="PS50304">
    <property type="entry name" value="TUDOR"/>
    <property type="match status" value="2"/>
</dbReference>
<evidence type="ECO:0000256" key="2">
    <source>
        <dbReference type="ARBA" id="ARBA00022490"/>
    </source>
</evidence>
<evidence type="ECO:0000259" key="9">
    <source>
        <dbReference type="PROSITE" id="PS51644"/>
    </source>
</evidence>
<protein>
    <submittedName>
        <fullName evidence="10">TDRD7 protein</fullName>
    </submittedName>
</protein>
<dbReference type="Gene3D" id="3.30.420.610">
    <property type="entry name" value="LOTUS domain-like"/>
    <property type="match status" value="2"/>
</dbReference>
<keyword evidence="4" id="KW-0221">Differentiation</keyword>
<dbReference type="Gene3D" id="2.40.50.90">
    <property type="match status" value="3"/>
</dbReference>
<gene>
    <name evidence="10" type="primary">Tdrd7</name>
    <name evidence="10" type="ORF">STECAR_R01365</name>
</gene>
<evidence type="ECO:0000256" key="5">
    <source>
        <dbReference type="ARBA" id="ARBA00022871"/>
    </source>
</evidence>
<sequence>SEKRLTVPSRFQKELQVHLSRSSSIDSNDNMNTSVAETHTVASGPSAAHVNEVQSRIMEILSKCSSGVWMSKMPQIYREMYWEELSTAVLHQLENWPHVCTVEKVHRGDHMDGLLYPAKKIPPTAKSDTEQEKASQNISSKHLMLKPNTETTPASLSSDFKQKVVNILLKYSSGLWANALPKLYQDTYQVKFPEDILNNLELLSDVCVVDYVSEVPRKAILYAKPQSHIDENLNVTEKVQMHDDVKATAEQQYEEPKDQYLENITVPPLIIPSEGSVSVMVLELKNTNEVLIRQVYYSSAQEQMEDDMKAYYSQNSTVSVAQSLSVGQLVAVHAEEDTWLRAWIISLEDNRIKVCYVDHGFSEFVESNSVYKLQKQFHSLPFQAAKCKLAGLEVFCDDPVLVKTVESQACSKILAVEILEKSDIPPLVLYDTSGEDDININATCLKALYDKSLELHLQIDTLYTNVRVTSVFSDGSLYCQVPSKGLSRLSEILQKLEDYFHYKQTSEFNVSLPFCGKICLFPSKGKWARVEIRIIHTRRALDVQFMDTGTVATVKVSELREIPPQFLREVIAIPPQAIKCCLADLPPNTGMWTPDAVLWLRDTVMNCPEFSMKVVKQDPSKGIAHVYLFAPKNFPDVDNSVNQQIKNADLWKHQKDVFLSVTPSGTSSTKVTSDDVSALQLTSEKLEKTSSDSARESSSAVSTIDMPPPLPLSKTGELMDVYVSVACHPGHFIIQPWKELHNLEALMEEMILYYSRTEEKPVNIGKNRLYAAKIENQWYRVLIKGILRNGFLSVYELDYGKHEFVSIEKVQPLVDTFRKLPFQAVTAQLAGVKSQQWSEEASIVFRNLVEKKSLVAQIQAVNESTNSWDRKIVAFLVDTSLPDTDIWIHEFVSQSLVEFSKDD</sequence>
<evidence type="ECO:0000256" key="1">
    <source>
        <dbReference type="ARBA" id="ARBA00004496"/>
    </source>
</evidence>
<dbReference type="OrthoDB" id="10034606at2759"/>
<reference evidence="10 11" key="1">
    <citation type="submission" date="2019-09" db="EMBL/GenBank/DDBJ databases">
        <title>Bird 10,000 Genomes (B10K) Project - Family phase.</title>
        <authorList>
            <person name="Zhang G."/>
        </authorList>
    </citation>
    <scope>NUCLEOTIDE SEQUENCE [LARGE SCALE GENOMIC DNA]</scope>
    <source>
        <strain evidence="10">OUT-0004</strain>
    </source>
</reference>